<keyword evidence="2" id="KW-1185">Reference proteome</keyword>
<dbReference type="KEGG" id="vg:77945790"/>
<dbReference type="Proteomes" id="UP000663288">
    <property type="component" value="Segment"/>
</dbReference>
<dbReference type="RefSeq" id="YP_010669607.1">
    <property type="nucleotide sequence ID" value="NC_070961.1"/>
</dbReference>
<evidence type="ECO:0000313" key="2">
    <source>
        <dbReference type="Proteomes" id="UP000663288"/>
    </source>
</evidence>
<dbReference type="EMBL" id="MW117966">
    <property type="protein sequence ID" value="QPB08191.1"/>
    <property type="molecule type" value="Genomic_DNA"/>
</dbReference>
<evidence type="ECO:0000313" key="1">
    <source>
        <dbReference type="EMBL" id="QPB08191.1"/>
    </source>
</evidence>
<proteinExistence type="predicted"/>
<reference evidence="1" key="1">
    <citation type="submission" date="2020-10" db="EMBL/GenBank/DDBJ databases">
        <title>The Isolation and Genome Sequence of a Novel Cyanophage S-H9-1 from the Yellow Sea, China.</title>
        <authorList>
            <person name="Jiang T."/>
        </authorList>
    </citation>
    <scope>NUCLEOTIDE SEQUENCE</scope>
</reference>
<sequence length="51" mass="6123">MTWTNHVVGQIGQEDIKCFEDFNTARAFAKLMSQSYQYVHFYEEKVDQWDS</sequence>
<accession>A0A873WKL3</accession>
<name>A0A873WKL3_9CAUD</name>
<dbReference type="GeneID" id="77945790"/>
<protein>
    <submittedName>
        <fullName evidence="1">Uncharacterized protein</fullName>
    </submittedName>
</protein>
<organism evidence="1 2">
    <name type="scientific">Synechococcus phage S-H9-1</name>
    <dbReference type="NCBI Taxonomy" id="2783674"/>
    <lineage>
        <taxon>Viruses</taxon>
        <taxon>Duplodnaviria</taxon>
        <taxon>Heunggongvirae</taxon>
        <taxon>Uroviricota</taxon>
        <taxon>Caudoviricetes</taxon>
        <taxon>Pantevenvirales</taxon>
        <taxon>Kyanoviridae</taxon>
        <taxon>Scyllavirus</taxon>
        <taxon>Scyllavirus aitchnine</taxon>
    </lineage>
</organism>